<dbReference type="PANTHER" id="PTHR10073:SF47">
    <property type="entry name" value="DNA MISMATCH REPAIR PROTEIN MLH3"/>
    <property type="match status" value="1"/>
</dbReference>
<evidence type="ECO:0000256" key="2">
    <source>
        <dbReference type="ARBA" id="ARBA00022763"/>
    </source>
</evidence>
<dbReference type="InterPro" id="IPR014721">
    <property type="entry name" value="Ribsml_uS5_D2-typ_fold_subgr"/>
</dbReference>
<feature type="domain" description="DNA mismatch repair protein S5" evidence="4">
    <location>
        <begin position="214"/>
        <end position="350"/>
    </location>
</feature>
<dbReference type="GO" id="GO:0005524">
    <property type="term" value="F:ATP binding"/>
    <property type="evidence" value="ECO:0007669"/>
    <property type="project" value="InterPro"/>
</dbReference>
<evidence type="ECO:0000313" key="6">
    <source>
        <dbReference type="RefSeq" id="XP_020091757.1"/>
    </source>
</evidence>
<dbReference type="CDD" id="cd00782">
    <property type="entry name" value="MutL_Trans"/>
    <property type="match status" value="1"/>
</dbReference>
<evidence type="ECO:0000256" key="1">
    <source>
        <dbReference type="ARBA" id="ARBA00006082"/>
    </source>
</evidence>
<organism evidence="6">
    <name type="scientific">Ananas comosus</name>
    <name type="common">Pineapple</name>
    <name type="synonym">Ananas ananas</name>
    <dbReference type="NCBI Taxonomy" id="4615"/>
    <lineage>
        <taxon>Eukaryota</taxon>
        <taxon>Viridiplantae</taxon>
        <taxon>Streptophyta</taxon>
        <taxon>Embryophyta</taxon>
        <taxon>Tracheophyta</taxon>
        <taxon>Spermatophyta</taxon>
        <taxon>Magnoliopsida</taxon>
        <taxon>Liliopsida</taxon>
        <taxon>Poales</taxon>
        <taxon>Bromeliaceae</taxon>
        <taxon>Bromelioideae</taxon>
        <taxon>Ananas</taxon>
    </lineage>
</organism>
<dbReference type="GeneID" id="109712555"/>
<dbReference type="Pfam" id="PF01119">
    <property type="entry name" value="DNA_mis_repair"/>
    <property type="match status" value="1"/>
</dbReference>
<evidence type="ECO:0000313" key="5">
    <source>
        <dbReference type="Proteomes" id="UP000515123"/>
    </source>
</evidence>
<dbReference type="SUPFAM" id="SSF54211">
    <property type="entry name" value="Ribosomal protein S5 domain 2-like"/>
    <property type="match status" value="1"/>
</dbReference>
<dbReference type="InterPro" id="IPR014790">
    <property type="entry name" value="MutL_C"/>
</dbReference>
<dbReference type="Proteomes" id="UP000515123">
    <property type="component" value="Linkage group 7"/>
</dbReference>
<evidence type="ECO:0000313" key="7">
    <source>
        <dbReference type="RefSeq" id="XP_020091758.1"/>
    </source>
</evidence>
<accession>A0A6P5F826</accession>
<dbReference type="Gene3D" id="3.30.565.10">
    <property type="entry name" value="Histidine kinase-like ATPase, C-terminal domain"/>
    <property type="match status" value="1"/>
</dbReference>
<dbReference type="GO" id="GO:0032300">
    <property type="term" value="C:mismatch repair complex"/>
    <property type="evidence" value="ECO:0007669"/>
    <property type="project" value="InterPro"/>
</dbReference>
<dbReference type="InterPro" id="IPR013507">
    <property type="entry name" value="DNA_mismatch_S5_2-like"/>
</dbReference>
<name>A0A6P5F826_ANACO</name>
<dbReference type="Pfam" id="PF13589">
    <property type="entry name" value="HATPase_c_3"/>
    <property type="match status" value="1"/>
</dbReference>
<dbReference type="SUPFAM" id="SSF118116">
    <property type="entry name" value="DNA mismatch repair protein MutL"/>
    <property type="match status" value="1"/>
</dbReference>
<dbReference type="RefSeq" id="XP_020091758.1">
    <property type="nucleotide sequence ID" value="XM_020236169.1"/>
</dbReference>
<gene>
    <name evidence="6 7" type="primary">LOC109712555</name>
</gene>
<dbReference type="Gene3D" id="3.30.1370.100">
    <property type="entry name" value="MutL, C-terminal domain, regulatory subdomain"/>
    <property type="match status" value="1"/>
</dbReference>
<comment type="similarity">
    <text evidence="1">Belongs to the DNA mismatch repair MutL/HexB family.</text>
</comment>
<protein>
    <submittedName>
        <fullName evidence="6 7">DNA mismatch repair protein MLH3 isoform X1</fullName>
    </submittedName>
</protein>
<dbReference type="Pfam" id="PF08676">
    <property type="entry name" value="MutL_C"/>
    <property type="match status" value="1"/>
</dbReference>
<reference evidence="6 7" key="2">
    <citation type="submission" date="2025-04" db="UniProtKB">
        <authorList>
            <consortium name="RefSeq"/>
        </authorList>
    </citation>
    <scope>IDENTIFICATION</scope>
    <source>
        <tissue evidence="6 7">Leaf</tissue>
    </source>
</reference>
<dbReference type="Gene3D" id="3.30.230.10">
    <property type="match status" value="1"/>
</dbReference>
<dbReference type="FunFam" id="3.30.1370.100:FF:000007">
    <property type="entry name" value="MUTL protein homolog 3"/>
    <property type="match status" value="1"/>
</dbReference>
<keyword evidence="5" id="KW-1185">Reference proteome</keyword>
<dbReference type="OrthoDB" id="429932at2759"/>
<dbReference type="GO" id="GO:0006298">
    <property type="term" value="P:mismatch repair"/>
    <property type="evidence" value="ECO:0007669"/>
    <property type="project" value="InterPro"/>
</dbReference>
<reference evidence="5" key="1">
    <citation type="journal article" date="2015" name="Nat. Genet.">
        <title>The pineapple genome and the evolution of CAM photosynthesis.</title>
        <authorList>
            <person name="Ming R."/>
            <person name="VanBuren R."/>
            <person name="Wai C.M."/>
            <person name="Tang H."/>
            <person name="Schatz M.C."/>
            <person name="Bowers J.E."/>
            <person name="Lyons E."/>
            <person name="Wang M.L."/>
            <person name="Chen J."/>
            <person name="Biggers E."/>
            <person name="Zhang J."/>
            <person name="Huang L."/>
            <person name="Zhang L."/>
            <person name="Miao W."/>
            <person name="Zhang J."/>
            <person name="Ye Z."/>
            <person name="Miao C."/>
            <person name="Lin Z."/>
            <person name="Wang H."/>
            <person name="Zhou H."/>
            <person name="Yim W.C."/>
            <person name="Priest H.D."/>
            <person name="Zheng C."/>
            <person name="Woodhouse M."/>
            <person name="Edger P.P."/>
            <person name="Guyot R."/>
            <person name="Guo H.B."/>
            <person name="Guo H."/>
            <person name="Zheng G."/>
            <person name="Singh R."/>
            <person name="Sharma A."/>
            <person name="Min X."/>
            <person name="Zheng Y."/>
            <person name="Lee H."/>
            <person name="Gurtowski J."/>
            <person name="Sedlazeck F.J."/>
            <person name="Harkess A."/>
            <person name="McKain M.R."/>
            <person name="Liao Z."/>
            <person name="Fang J."/>
            <person name="Liu J."/>
            <person name="Zhang X."/>
            <person name="Zhang Q."/>
            <person name="Hu W."/>
            <person name="Qin Y."/>
            <person name="Wang K."/>
            <person name="Chen L.Y."/>
            <person name="Shirley N."/>
            <person name="Lin Y.R."/>
            <person name="Liu L.Y."/>
            <person name="Hernandez A.G."/>
            <person name="Wright C.L."/>
            <person name="Bulone V."/>
            <person name="Tuskan G.A."/>
            <person name="Heath K."/>
            <person name="Zee F."/>
            <person name="Moore P.H."/>
            <person name="Sunkar R."/>
            <person name="Leebens-Mack J.H."/>
            <person name="Mockler T."/>
            <person name="Bennetzen J.L."/>
            <person name="Freeling M."/>
            <person name="Sankoff D."/>
            <person name="Paterson A.H."/>
            <person name="Zhu X."/>
            <person name="Yang X."/>
            <person name="Smith J.A."/>
            <person name="Cushman J.C."/>
            <person name="Paull R.E."/>
            <person name="Yu Q."/>
        </authorList>
    </citation>
    <scope>NUCLEOTIDE SEQUENCE [LARGE SCALE GENOMIC DNA]</scope>
    <source>
        <strain evidence="5">cv. F153</strain>
    </source>
</reference>
<proteinExistence type="inferred from homology"/>
<dbReference type="InterPro" id="IPR020568">
    <property type="entry name" value="Ribosomal_Su5_D2-typ_SF"/>
</dbReference>
<dbReference type="AlphaFoldDB" id="A0A6P5F826"/>
<feature type="domain" description="MutL C-terminal dimerisation" evidence="3">
    <location>
        <begin position="969"/>
        <end position="1128"/>
    </location>
</feature>
<dbReference type="PANTHER" id="PTHR10073">
    <property type="entry name" value="DNA MISMATCH REPAIR PROTEIN MLH, PMS, MUTL"/>
    <property type="match status" value="1"/>
</dbReference>
<dbReference type="SMART" id="SM00853">
    <property type="entry name" value="MutL_C"/>
    <property type="match status" value="1"/>
</dbReference>
<dbReference type="InterPro" id="IPR042121">
    <property type="entry name" value="MutL_C_regsub"/>
</dbReference>
<dbReference type="InterPro" id="IPR042120">
    <property type="entry name" value="MutL_C_dimsub"/>
</dbReference>
<dbReference type="GO" id="GO:0140664">
    <property type="term" value="F:ATP-dependent DNA damage sensor activity"/>
    <property type="evidence" value="ECO:0007669"/>
    <property type="project" value="InterPro"/>
</dbReference>
<dbReference type="SMART" id="SM01340">
    <property type="entry name" value="DNA_mis_repair"/>
    <property type="match status" value="1"/>
</dbReference>
<dbReference type="InterPro" id="IPR038973">
    <property type="entry name" value="MutL/Mlh/Pms-like"/>
</dbReference>
<dbReference type="GO" id="GO:0030983">
    <property type="term" value="F:mismatched DNA binding"/>
    <property type="evidence" value="ECO:0007669"/>
    <property type="project" value="InterPro"/>
</dbReference>
<dbReference type="SUPFAM" id="SSF55874">
    <property type="entry name" value="ATPase domain of HSP90 chaperone/DNA topoisomerase II/histidine kinase"/>
    <property type="match status" value="1"/>
</dbReference>
<dbReference type="InterPro" id="IPR037198">
    <property type="entry name" value="MutL_C_sf"/>
</dbReference>
<evidence type="ECO:0000259" key="4">
    <source>
        <dbReference type="SMART" id="SM01340"/>
    </source>
</evidence>
<dbReference type="Gene3D" id="3.30.1540.20">
    <property type="entry name" value="MutL, C-terminal domain, dimerisation subdomain"/>
    <property type="match status" value="1"/>
</dbReference>
<dbReference type="GO" id="GO:0016887">
    <property type="term" value="F:ATP hydrolysis activity"/>
    <property type="evidence" value="ECO:0007669"/>
    <property type="project" value="InterPro"/>
</dbReference>
<sequence>MQSIKRLPRNVHGPLHSSVVLFDLPRVVEELIYNSVDAGAKKVDVFINVKACYVKVEDDGCGITREGLVILGQKYATSKYHLINEAEHDTGKVSFKGEALSSLSDISLVEVRTKARGRPNAYCKIIKGSKCLFLGIDDQREAAGTTVIVRDLFYNQPVRRKCMHSSLKKVLHLVKKCVLRIALAHPQVSFKVADIESDEELLYTVPCSNPLPLVSDAFGDSISNCLHEIASSDEVMILSGYISGPSDAFSTKAFQYLYINSRFVSKGPIHNLLNSMAASFQCSLAQKSDKLEFQSKKRQRTLGYPAFLLNLCCPISSYDLNFEPLKTVIEFKDWNTTLSFFDQAITKFWKQLLVLSSQGKSTDAKAGLSLKSELPNEDILDMDVTKSSCTRKKKCSINLSRCSLSCSPVTAPLDFTVQDKNVNWNDGILPINIQSFSLNSSPASPCVTSGTKTLFKSIDDQMACADSSSHQWLADSSFLLENHIPSNLTPKVIEKFEKANFMQKNITQSNFRSLNEELYQSLQTDTPQFKAGMQKDRFPRPCLSMKGTGTAADSGLGIKFDKLREDFILHDSFDAIEADYQPRTSSLENSIHKEYVDTSSNWSSIFRKCQKARGLDGSSSSCDHYLFAKSDLQNTAPARRLGCRYGSSDRDWLVVDSPCSLNARSHEVIFDSVRTSSEWDKRSRSVGSPCNGRMEGITDIYRSTWNKIVEDSPVSYRKQELDHNSLFSPGREMHYDFSLEDKALEGGYASGKSSEEMGLSTSGSLDLFPESEISRTQDHDMLGEFFSNKLQNCRPSRSHMVRSRSHSAPPFHRGKCKFSIINDCLTRTAGRRHNSQSTKILTDIEAISSADNAAISSVDNFSQVYASELYRKPAISKSTELNLSNRDKHDENLRTHKIKRSCPSEIECTTAELTKWRDGSAQSTVGNLPCNSTESTGDILDICSGLLHMSGSSLVPQRMDKDLLIDTRVLLQLDRKFIPVLASGILIIVDQHAADERIRLEELRRKVLSGEGCGITYLDAEELVLPEMGFQLLHKYDEHILKWGWICSNSNQSSEAFARNMNLLKGHAGVVTLIAVPCILGVNLTGEDLIEFIEQLVETDGSSTLPPSVIRILNYKACRGAIMFGDPLLPSECSLIVEELKSTSLCFQCAHGRPTAVPLVNMAALHEQLGRLETQIGGPSHVWHGLSHHTPGIERAHMRLNSSKRLQNRR</sequence>
<keyword evidence="2" id="KW-0227">DNA damage</keyword>
<dbReference type="RefSeq" id="XP_020091757.1">
    <property type="nucleotide sequence ID" value="XM_020236168.1"/>
</dbReference>
<dbReference type="InterPro" id="IPR036890">
    <property type="entry name" value="HATPase_C_sf"/>
</dbReference>
<evidence type="ECO:0000259" key="3">
    <source>
        <dbReference type="SMART" id="SM00853"/>
    </source>
</evidence>